<keyword evidence="10" id="KW-0496">Mitochondrion</keyword>
<dbReference type="OrthoDB" id="5598305at2759"/>
<feature type="region of interest" description="Disordered" evidence="12">
    <location>
        <begin position="234"/>
        <end position="275"/>
    </location>
</feature>
<gene>
    <name evidence="13" type="ORF">FLONG3_11088</name>
</gene>
<comment type="similarity">
    <text evidence="2">Belongs to the TIM54 family.</text>
</comment>
<dbReference type="Proteomes" id="UP000266234">
    <property type="component" value="Unassembled WGS sequence"/>
</dbReference>
<dbReference type="InterPro" id="IPR021056">
    <property type="entry name" value="Mt_import_IM_translocase_Tim54"/>
</dbReference>
<keyword evidence="4" id="KW-0813">Transport</keyword>
<evidence type="ECO:0000256" key="7">
    <source>
        <dbReference type="ARBA" id="ARBA00022927"/>
    </source>
</evidence>
<feature type="region of interest" description="Disordered" evidence="12">
    <location>
        <begin position="1"/>
        <end position="32"/>
    </location>
</feature>
<evidence type="ECO:0000256" key="2">
    <source>
        <dbReference type="ARBA" id="ARBA00006355"/>
    </source>
</evidence>
<feature type="region of interest" description="Disordered" evidence="12">
    <location>
        <begin position="368"/>
        <end position="387"/>
    </location>
</feature>
<protein>
    <recommendedName>
        <fullName evidence="3">Mitochondrial import inner membrane translocase subunit TIM54</fullName>
    </recommendedName>
</protein>
<keyword evidence="7" id="KW-0653">Protein transport</keyword>
<evidence type="ECO:0000313" key="13">
    <source>
        <dbReference type="EMBL" id="RGP59787.1"/>
    </source>
</evidence>
<keyword evidence="6" id="KW-0999">Mitochondrion inner membrane</keyword>
<evidence type="ECO:0000256" key="3">
    <source>
        <dbReference type="ARBA" id="ARBA00020796"/>
    </source>
</evidence>
<reference evidence="13 14" key="1">
    <citation type="journal article" date="2018" name="PLoS Pathog.">
        <title>Evolution of structural diversity of trichothecenes, a family of toxins produced by plant pathogenic and entomopathogenic fungi.</title>
        <authorList>
            <person name="Proctor R.H."/>
            <person name="McCormick S.P."/>
            <person name="Kim H.S."/>
            <person name="Cardoza R.E."/>
            <person name="Stanley A.M."/>
            <person name="Lindo L."/>
            <person name="Kelly A."/>
            <person name="Brown D.W."/>
            <person name="Lee T."/>
            <person name="Vaughan M.M."/>
            <person name="Alexander N.J."/>
            <person name="Busman M."/>
            <person name="Gutierrez S."/>
        </authorList>
    </citation>
    <scope>NUCLEOTIDE SEQUENCE [LARGE SCALE GENOMIC DNA]</scope>
    <source>
        <strain evidence="13 14">NRRL 20695</strain>
    </source>
</reference>
<accession>A0A395RI66</accession>
<evidence type="ECO:0000256" key="4">
    <source>
        <dbReference type="ARBA" id="ARBA00022448"/>
    </source>
</evidence>
<keyword evidence="14" id="KW-1185">Reference proteome</keyword>
<feature type="compositionally biased region" description="Basic and acidic residues" evidence="12">
    <location>
        <begin position="237"/>
        <end position="264"/>
    </location>
</feature>
<evidence type="ECO:0000256" key="1">
    <source>
        <dbReference type="ARBA" id="ARBA00004434"/>
    </source>
</evidence>
<proteinExistence type="inferred from homology"/>
<evidence type="ECO:0000256" key="6">
    <source>
        <dbReference type="ARBA" id="ARBA00022792"/>
    </source>
</evidence>
<dbReference type="STRING" id="694270.A0A395RI66"/>
<evidence type="ECO:0000256" key="9">
    <source>
        <dbReference type="ARBA" id="ARBA00023010"/>
    </source>
</evidence>
<evidence type="ECO:0000256" key="10">
    <source>
        <dbReference type="ARBA" id="ARBA00023128"/>
    </source>
</evidence>
<evidence type="ECO:0000256" key="12">
    <source>
        <dbReference type="SAM" id="MobiDB-lite"/>
    </source>
</evidence>
<comment type="subcellular location">
    <subcellularLocation>
        <location evidence="1">Mitochondrion inner membrane</location>
        <topology evidence="1">Single-pass membrane protein</topology>
    </subcellularLocation>
</comment>
<dbReference type="AlphaFoldDB" id="A0A395RI66"/>
<evidence type="ECO:0000256" key="8">
    <source>
        <dbReference type="ARBA" id="ARBA00022989"/>
    </source>
</evidence>
<dbReference type="EMBL" id="PXOG01000362">
    <property type="protein sequence ID" value="RGP59787.1"/>
    <property type="molecule type" value="Genomic_DNA"/>
</dbReference>
<dbReference type="GO" id="GO:0015031">
    <property type="term" value="P:protein transport"/>
    <property type="evidence" value="ECO:0007669"/>
    <property type="project" value="UniProtKB-KW"/>
</dbReference>
<sequence>MADPNPPAQQPVAGTGAKYEAPSAKPKQNPALRMMGLPNLPRKLPSRNWLIFWAITGSISAAIIYDKREKKRATAKWKQVVAPLATDLIPSASHLPRKLTIYLEAPPGDGLRVAQDHFIEYAKPVLAASGLDWEFVQGRQQGDVRAAVAEKIRRERRQHERPNEEDLQTDEAVTAALRKKNNIPEYEGVKGDIVFGLHTWKEYMRGLHEGWLGPLDPPVKPETETKPAAIEAAAEIPRVEGEQVEEKKDESEEGKKEEEKKPERPPQPVPYNTTADYSLAGLPAQIPAEFSPSNPIPLPHRLGFRHTFVRLNRFFNRRKLADEIGREVAAVCFAASSREWREADGQYEQQLVLKHEENDWVKSVWKTEEPTKTDEDNTATTPVEPPKEKIWPAPIVIDPRLAQRMRRFEMTPEVEARASQVKVSEAEVEGWIKGSFRSLWNWTVESVTAKPMRPNVGNVDNDE</sequence>
<keyword evidence="11" id="KW-0472">Membrane</keyword>
<comment type="caution">
    <text evidence="13">The sequence shown here is derived from an EMBL/GenBank/DDBJ whole genome shotgun (WGS) entry which is preliminary data.</text>
</comment>
<dbReference type="GO" id="GO:0005743">
    <property type="term" value="C:mitochondrial inner membrane"/>
    <property type="evidence" value="ECO:0007669"/>
    <property type="project" value="UniProtKB-SubCell"/>
</dbReference>
<evidence type="ECO:0000313" key="14">
    <source>
        <dbReference type="Proteomes" id="UP000266234"/>
    </source>
</evidence>
<dbReference type="Pfam" id="PF11711">
    <property type="entry name" value="Tim54"/>
    <property type="match status" value="1"/>
</dbReference>
<keyword evidence="8" id="KW-1133">Transmembrane helix</keyword>
<keyword evidence="5" id="KW-0812">Transmembrane</keyword>
<name>A0A395RI66_9HYPO</name>
<evidence type="ECO:0000256" key="11">
    <source>
        <dbReference type="ARBA" id="ARBA00023136"/>
    </source>
</evidence>
<evidence type="ECO:0000256" key="5">
    <source>
        <dbReference type="ARBA" id="ARBA00022692"/>
    </source>
</evidence>
<organism evidence="13 14">
    <name type="scientific">Fusarium longipes</name>
    <dbReference type="NCBI Taxonomy" id="694270"/>
    <lineage>
        <taxon>Eukaryota</taxon>
        <taxon>Fungi</taxon>
        <taxon>Dikarya</taxon>
        <taxon>Ascomycota</taxon>
        <taxon>Pezizomycotina</taxon>
        <taxon>Sordariomycetes</taxon>
        <taxon>Hypocreomycetidae</taxon>
        <taxon>Hypocreales</taxon>
        <taxon>Nectriaceae</taxon>
        <taxon>Fusarium</taxon>
    </lineage>
</organism>
<keyword evidence="9" id="KW-0811">Translocation</keyword>